<dbReference type="RefSeq" id="WP_175035610.1">
    <property type="nucleotide sequence ID" value="NZ_CABVPW010000064.1"/>
</dbReference>
<dbReference type="InterPro" id="IPR007048">
    <property type="entry name" value="IraD/Gp25-like"/>
</dbReference>
<evidence type="ECO:0000259" key="1">
    <source>
        <dbReference type="Pfam" id="PF04965"/>
    </source>
</evidence>
<sequence>MTNASVPAVRTPLLALLEDDSPFSIDEVPPPAFTLAQLRASVRAELTRLFNTRRRPEHARRRLDVLQYGLPDWSVRYAARADDRVTLERDMTAAIIAFEPRLVRPRVEVEPDADTPWRLRVRITGLLRAEGTNSPVVYAAELADGLPIGVVDESFP</sequence>
<dbReference type="SUPFAM" id="SSF160719">
    <property type="entry name" value="gpW/gp25-like"/>
    <property type="match status" value="1"/>
</dbReference>
<organism evidence="2 3">
    <name type="scientific">Burkholderia lata (strain ATCC 17760 / DSM 23089 / LMG 22485 / NCIMB 9086 / R18194 / 383)</name>
    <dbReference type="NCBI Taxonomy" id="482957"/>
    <lineage>
        <taxon>Bacteria</taxon>
        <taxon>Pseudomonadati</taxon>
        <taxon>Pseudomonadota</taxon>
        <taxon>Betaproteobacteria</taxon>
        <taxon>Burkholderiales</taxon>
        <taxon>Burkholderiaceae</taxon>
        <taxon>Burkholderia</taxon>
        <taxon>Burkholderia cepacia complex</taxon>
    </lineage>
</organism>
<accession>A0A6P2SVN9</accession>
<dbReference type="PANTHER" id="PTHR38595:SF1">
    <property type="entry name" value="TYPE VI SECRETION SYSTEM COMPONENT TSSE1"/>
    <property type="match status" value="1"/>
</dbReference>
<reference evidence="2 3" key="1">
    <citation type="submission" date="2019-09" db="EMBL/GenBank/DDBJ databases">
        <authorList>
            <person name="Depoorter E."/>
        </authorList>
    </citation>
    <scope>NUCLEOTIDE SEQUENCE [LARGE SCALE GENOMIC DNA]</scope>
    <source>
        <strain evidence="2">LMG 23254</strain>
    </source>
</reference>
<evidence type="ECO:0000313" key="3">
    <source>
        <dbReference type="Proteomes" id="UP000494218"/>
    </source>
</evidence>
<dbReference type="NCBIfam" id="TIGR03357">
    <property type="entry name" value="VI_zyme"/>
    <property type="match status" value="1"/>
</dbReference>
<protein>
    <recommendedName>
        <fullName evidence="1">IraD/Gp25-like domain-containing protein</fullName>
    </recommendedName>
</protein>
<dbReference type="Pfam" id="PF04965">
    <property type="entry name" value="GPW_gp25"/>
    <property type="match status" value="1"/>
</dbReference>
<dbReference type="InterPro" id="IPR053176">
    <property type="entry name" value="T6SS_TssE1-like"/>
</dbReference>
<gene>
    <name evidence="2" type="ORF">BLA23254_07666</name>
</gene>
<evidence type="ECO:0000313" key="2">
    <source>
        <dbReference type="EMBL" id="VWC49457.1"/>
    </source>
</evidence>
<dbReference type="PANTHER" id="PTHR38595">
    <property type="entry name" value="CYTOPLASMIC PROTEIN-RELATED"/>
    <property type="match status" value="1"/>
</dbReference>
<dbReference type="EMBL" id="CABVPW010000064">
    <property type="protein sequence ID" value="VWC49457.1"/>
    <property type="molecule type" value="Genomic_DNA"/>
</dbReference>
<dbReference type="Gene3D" id="3.10.450.40">
    <property type="match status" value="1"/>
</dbReference>
<dbReference type="AlphaFoldDB" id="A0A6P2SVN9"/>
<dbReference type="InterPro" id="IPR017737">
    <property type="entry name" value="TssE1-like"/>
</dbReference>
<proteinExistence type="predicted"/>
<dbReference type="Proteomes" id="UP000494218">
    <property type="component" value="Unassembled WGS sequence"/>
</dbReference>
<feature type="domain" description="IraD/Gp25-like" evidence="1">
    <location>
        <begin position="37"/>
        <end position="130"/>
    </location>
</feature>
<name>A0A6P2SVN9_BURL3</name>